<gene>
    <name evidence="1" type="ORF">NQ317_012775</name>
</gene>
<reference evidence="1" key="1">
    <citation type="journal article" date="2023" name="Insect Mol. Biol.">
        <title>Genome sequencing provides insights into the evolution of gene families encoding plant cell wall-degrading enzymes in longhorned beetles.</title>
        <authorList>
            <person name="Shin N.R."/>
            <person name="Okamura Y."/>
            <person name="Kirsch R."/>
            <person name="Pauchet Y."/>
        </authorList>
    </citation>
    <scope>NUCLEOTIDE SEQUENCE</scope>
    <source>
        <strain evidence="1">MMC_N1</strain>
    </source>
</reference>
<evidence type="ECO:0000313" key="2">
    <source>
        <dbReference type="Proteomes" id="UP001162164"/>
    </source>
</evidence>
<accession>A0ABQ9K4P0</accession>
<dbReference type="Proteomes" id="UP001162164">
    <property type="component" value="Unassembled WGS sequence"/>
</dbReference>
<sequence length="64" mass="7316">MFKQCFLVQSTLGTKFVPTCNSRQRDVTCPKRILKRPIQRAVSGSSQVDVSRKTKNIIGYVDQR</sequence>
<keyword evidence="2" id="KW-1185">Reference proteome</keyword>
<name>A0ABQ9K4P0_9CUCU</name>
<comment type="caution">
    <text evidence="1">The sequence shown here is derived from an EMBL/GenBank/DDBJ whole genome shotgun (WGS) entry which is preliminary data.</text>
</comment>
<organism evidence="1 2">
    <name type="scientific">Molorchus minor</name>
    <dbReference type="NCBI Taxonomy" id="1323400"/>
    <lineage>
        <taxon>Eukaryota</taxon>
        <taxon>Metazoa</taxon>
        <taxon>Ecdysozoa</taxon>
        <taxon>Arthropoda</taxon>
        <taxon>Hexapoda</taxon>
        <taxon>Insecta</taxon>
        <taxon>Pterygota</taxon>
        <taxon>Neoptera</taxon>
        <taxon>Endopterygota</taxon>
        <taxon>Coleoptera</taxon>
        <taxon>Polyphaga</taxon>
        <taxon>Cucujiformia</taxon>
        <taxon>Chrysomeloidea</taxon>
        <taxon>Cerambycidae</taxon>
        <taxon>Lamiinae</taxon>
        <taxon>Monochamini</taxon>
        <taxon>Molorchus</taxon>
    </lineage>
</organism>
<proteinExistence type="predicted"/>
<evidence type="ECO:0000313" key="1">
    <source>
        <dbReference type="EMBL" id="KAJ8985124.1"/>
    </source>
</evidence>
<dbReference type="EMBL" id="JAPWTJ010000019">
    <property type="protein sequence ID" value="KAJ8985124.1"/>
    <property type="molecule type" value="Genomic_DNA"/>
</dbReference>
<protein>
    <submittedName>
        <fullName evidence="1">Uncharacterized protein</fullName>
    </submittedName>
</protein>